<proteinExistence type="inferred from homology"/>
<feature type="domain" description="N-acetyltransferase ESCO acetyl-transferase" evidence="11">
    <location>
        <begin position="284"/>
        <end position="356"/>
    </location>
</feature>
<dbReference type="GO" id="GO:0008270">
    <property type="term" value="F:zinc ion binding"/>
    <property type="evidence" value="ECO:0007669"/>
    <property type="project" value="UniProtKB-KW"/>
</dbReference>
<comment type="caution">
    <text evidence="12">The sequence shown here is derived from an EMBL/GenBank/DDBJ whole genome shotgun (WGS) entry which is preliminary data.</text>
</comment>
<dbReference type="CDD" id="cd04301">
    <property type="entry name" value="NAT_SF"/>
    <property type="match status" value="1"/>
</dbReference>
<dbReference type="GO" id="GO:0000785">
    <property type="term" value="C:chromatin"/>
    <property type="evidence" value="ECO:0007669"/>
    <property type="project" value="TreeGrafter"/>
</dbReference>
<dbReference type="PANTHER" id="PTHR45884:SF2">
    <property type="entry name" value="N-ACETYLTRANSFERASE ECO"/>
    <property type="match status" value="1"/>
</dbReference>
<evidence type="ECO:0000313" key="13">
    <source>
        <dbReference type="Proteomes" id="UP001153365"/>
    </source>
</evidence>
<evidence type="ECO:0000256" key="6">
    <source>
        <dbReference type="ARBA" id="ARBA00022833"/>
    </source>
</evidence>
<keyword evidence="4" id="KW-0479">Metal-binding</keyword>
<dbReference type="PANTHER" id="PTHR45884">
    <property type="entry name" value="N-ACETYLTRANSFERASE ECO"/>
    <property type="match status" value="1"/>
</dbReference>
<evidence type="ECO:0000259" key="11">
    <source>
        <dbReference type="Pfam" id="PF13880"/>
    </source>
</evidence>
<evidence type="ECO:0000313" key="12">
    <source>
        <dbReference type="EMBL" id="CAH7687127.1"/>
    </source>
</evidence>
<keyword evidence="9" id="KW-0012">Acyltransferase</keyword>
<evidence type="ECO:0000256" key="7">
    <source>
        <dbReference type="ARBA" id="ARBA00023242"/>
    </source>
</evidence>
<evidence type="ECO:0000256" key="1">
    <source>
        <dbReference type="ARBA" id="ARBA00004123"/>
    </source>
</evidence>
<reference evidence="12" key="1">
    <citation type="submission" date="2022-06" db="EMBL/GenBank/DDBJ databases">
        <authorList>
            <consortium name="SYNGENTA / RWTH Aachen University"/>
        </authorList>
    </citation>
    <scope>NUCLEOTIDE SEQUENCE</scope>
</reference>
<sequence length="358" mass="40288">MAPPIKRPRRGIDQHGIKSFFQSATATSYTVKMPDKSTIGDFVEDNFLSVDSLVSSPPCKFKNFGAKKKESSRMTQLKIDISNRPTTQTCKDCGMSYVIGVEEDRELHDRHHRQVVGGLEWPLEVDYDARQVVWRGSSGLDEDRIIKLSLDIQNLKKTKYRNRVDQLLQMVNCCLGAQELSAEQLQRSNIYIYLTESSPSALSSKKHKMNCSNSKTQRRKPVVAAVCIAGRVDFAYQIADRTSSNNGARGSGNASNAAGGDDEHDESLFEIVDSGVFCLRDPQKVLIGIHRIWTSPNYRRSGFARRLLDSVSKTFVYGLPLLDDEIRRRLISFSQPTESGVKLAIGWLKNPTFKVYIE</sequence>
<dbReference type="InterPro" id="IPR028009">
    <property type="entry name" value="ESCO_Acetyltransf_dom"/>
</dbReference>
<evidence type="ECO:0000256" key="4">
    <source>
        <dbReference type="ARBA" id="ARBA00022723"/>
    </source>
</evidence>
<dbReference type="AlphaFoldDB" id="A0AAV0BLZ8"/>
<keyword evidence="3" id="KW-0808">Transferase</keyword>
<evidence type="ECO:0000256" key="3">
    <source>
        <dbReference type="ARBA" id="ARBA00022679"/>
    </source>
</evidence>
<keyword evidence="5" id="KW-0863">Zinc-finger</keyword>
<evidence type="ECO:0000256" key="8">
    <source>
        <dbReference type="ARBA" id="ARBA00023306"/>
    </source>
</evidence>
<evidence type="ECO:0000256" key="2">
    <source>
        <dbReference type="ARBA" id="ARBA00005816"/>
    </source>
</evidence>
<dbReference type="Proteomes" id="UP001153365">
    <property type="component" value="Unassembled WGS sequence"/>
</dbReference>
<dbReference type="GO" id="GO:0007064">
    <property type="term" value="P:mitotic sister chromatid cohesion"/>
    <property type="evidence" value="ECO:0007669"/>
    <property type="project" value="TreeGrafter"/>
</dbReference>
<evidence type="ECO:0000256" key="9">
    <source>
        <dbReference type="ARBA" id="ARBA00023315"/>
    </source>
</evidence>
<dbReference type="Pfam" id="PF13878">
    <property type="entry name" value="zf-C2H2_3"/>
    <property type="match status" value="1"/>
</dbReference>
<dbReference type="EMBL" id="CALTRL010005836">
    <property type="protein sequence ID" value="CAH7687127.1"/>
    <property type="molecule type" value="Genomic_DNA"/>
</dbReference>
<keyword evidence="7" id="KW-0539">Nucleus</keyword>
<evidence type="ECO:0000256" key="5">
    <source>
        <dbReference type="ARBA" id="ARBA00022771"/>
    </source>
</evidence>
<feature type="domain" description="N-acetyltransferase ESCO zinc-finger" evidence="10">
    <location>
        <begin position="76"/>
        <end position="114"/>
    </location>
</feature>
<dbReference type="InterPro" id="IPR028005">
    <property type="entry name" value="AcTrfase_ESCO_Znf_dom"/>
</dbReference>
<name>A0AAV0BLZ8_PHAPC</name>
<dbReference type="GO" id="GO:0005634">
    <property type="term" value="C:nucleus"/>
    <property type="evidence" value="ECO:0007669"/>
    <property type="project" value="UniProtKB-SubCell"/>
</dbReference>
<accession>A0AAV0BLZ8</accession>
<comment type="similarity">
    <text evidence="2">Belongs to the acetyltransferase family. ECO subfamily.</text>
</comment>
<keyword evidence="8" id="KW-0131">Cell cycle</keyword>
<organism evidence="12 13">
    <name type="scientific">Phakopsora pachyrhizi</name>
    <name type="common">Asian soybean rust disease fungus</name>
    <dbReference type="NCBI Taxonomy" id="170000"/>
    <lineage>
        <taxon>Eukaryota</taxon>
        <taxon>Fungi</taxon>
        <taxon>Dikarya</taxon>
        <taxon>Basidiomycota</taxon>
        <taxon>Pucciniomycotina</taxon>
        <taxon>Pucciniomycetes</taxon>
        <taxon>Pucciniales</taxon>
        <taxon>Phakopsoraceae</taxon>
        <taxon>Phakopsora</taxon>
    </lineage>
</organism>
<dbReference type="GO" id="GO:0061733">
    <property type="term" value="F:protein-lysine-acetyltransferase activity"/>
    <property type="evidence" value="ECO:0007669"/>
    <property type="project" value="TreeGrafter"/>
</dbReference>
<evidence type="ECO:0000259" key="10">
    <source>
        <dbReference type="Pfam" id="PF13878"/>
    </source>
</evidence>
<keyword evidence="13" id="KW-1185">Reference proteome</keyword>
<protein>
    <submittedName>
        <fullName evidence="12">ESCO1/2 acetyl-transferase-domain-containing protein</fullName>
    </submittedName>
</protein>
<keyword evidence="6" id="KW-0862">Zinc</keyword>
<dbReference type="Pfam" id="PF13880">
    <property type="entry name" value="Acetyltransf_13"/>
    <property type="match status" value="1"/>
</dbReference>
<comment type="subcellular location">
    <subcellularLocation>
        <location evidence="1">Nucleus</location>
    </subcellularLocation>
</comment>
<gene>
    <name evidence="12" type="ORF">PPACK8108_LOCUS21867</name>
</gene>